<proteinExistence type="predicted"/>
<reference evidence="1" key="2">
    <citation type="submission" date="2025-09" db="UniProtKB">
        <authorList>
            <consortium name="EnsemblPlants"/>
        </authorList>
    </citation>
    <scope>IDENTIFICATION</scope>
</reference>
<organism evidence="1 2">
    <name type="scientific">Avena sativa</name>
    <name type="common">Oat</name>
    <dbReference type="NCBI Taxonomy" id="4498"/>
    <lineage>
        <taxon>Eukaryota</taxon>
        <taxon>Viridiplantae</taxon>
        <taxon>Streptophyta</taxon>
        <taxon>Embryophyta</taxon>
        <taxon>Tracheophyta</taxon>
        <taxon>Spermatophyta</taxon>
        <taxon>Magnoliopsida</taxon>
        <taxon>Liliopsida</taxon>
        <taxon>Poales</taxon>
        <taxon>Poaceae</taxon>
        <taxon>BOP clade</taxon>
        <taxon>Pooideae</taxon>
        <taxon>Poodae</taxon>
        <taxon>Poeae</taxon>
        <taxon>Poeae Chloroplast Group 1 (Aveneae type)</taxon>
        <taxon>Aveninae</taxon>
        <taxon>Avena</taxon>
    </lineage>
</organism>
<accession>A0ACD6ACI2</accession>
<evidence type="ECO:0000313" key="2">
    <source>
        <dbReference type="Proteomes" id="UP001732700"/>
    </source>
</evidence>
<protein>
    <submittedName>
        <fullName evidence="1">Uncharacterized protein</fullName>
    </submittedName>
</protein>
<keyword evidence="2" id="KW-1185">Reference proteome</keyword>
<reference evidence="1" key="1">
    <citation type="submission" date="2021-05" db="EMBL/GenBank/DDBJ databases">
        <authorList>
            <person name="Scholz U."/>
            <person name="Mascher M."/>
            <person name="Fiebig A."/>
        </authorList>
    </citation>
    <scope>NUCLEOTIDE SEQUENCE [LARGE SCALE GENOMIC DNA]</scope>
</reference>
<sequence length="300" mass="32649">MVKKTAEKSSGGMAARTSSSEFSENNLRQNFRLGDITWVRHGASSWWPAQVIDEASVSSKPKKKTVHDALVRLYGTCQYLYVDPWKSSMEFKTILKEENKTAMEAFHKVLQKELTHFKSPSGHDEEPVSTKAKTSVKKVRKRSGHGGVKELATTQGSGAESEHQPLDNGHSIGKASIEDSAEGLRAKTQKNASAGRDKKGHKTASSRKEGTHREIKECGRSIKRVGNGLGADSSNVVKRPRKGRAANLETEDCQNSSPSRDSAMVGSEQRSARQIKIMQKLGLVAPSGSPFKGLTAAAHP</sequence>
<name>A0ACD6ACI2_AVESA</name>
<evidence type="ECO:0000313" key="1">
    <source>
        <dbReference type="EnsemblPlants" id="AVESA.00010b.r2.7DG1383370.1.CDS"/>
    </source>
</evidence>
<dbReference type="Proteomes" id="UP001732700">
    <property type="component" value="Chromosome 7D"/>
</dbReference>
<dbReference type="EnsemblPlants" id="AVESA.00010b.r2.7DG1383370.1">
    <property type="protein sequence ID" value="AVESA.00010b.r2.7DG1383370.1.CDS"/>
    <property type="gene ID" value="AVESA.00010b.r2.7DG1383370"/>
</dbReference>